<sequence length="188" mass="20729">MDISSTISVNHQNFLQAIEPFFFFFRNILRAAPKHSIPATVIDLRSKHSNEPVATESSIGDSPVHRNLPRHSSRANRLLYKLLSPHLYTHNARTQVSSALLWAASTNNPATARLCLAHGSDPNTAEDEDDPRPPLGIAARYGHTELVEVLLDDPRTQIEPRRGGLRVGCCQRARGDYPAVACDGEGEC</sequence>
<comment type="caution">
    <text evidence="1">The sequence shown here is derived from an EMBL/GenBank/DDBJ whole genome shotgun (WGS) entry which is preliminary data.</text>
</comment>
<evidence type="ECO:0000313" key="1">
    <source>
        <dbReference type="EMBL" id="KAL2857590.1"/>
    </source>
</evidence>
<gene>
    <name evidence="1" type="ORF">BJX68DRAFT_229157</name>
</gene>
<dbReference type="Pfam" id="PF12796">
    <property type="entry name" value="Ank_2"/>
    <property type="match status" value="1"/>
</dbReference>
<evidence type="ECO:0008006" key="3">
    <source>
        <dbReference type="Google" id="ProtNLM"/>
    </source>
</evidence>
<dbReference type="GeneID" id="98154139"/>
<keyword evidence="2" id="KW-1185">Reference proteome</keyword>
<dbReference type="Gene3D" id="1.25.40.20">
    <property type="entry name" value="Ankyrin repeat-containing domain"/>
    <property type="match status" value="1"/>
</dbReference>
<dbReference type="InterPro" id="IPR036770">
    <property type="entry name" value="Ankyrin_rpt-contain_sf"/>
</dbReference>
<dbReference type="InterPro" id="IPR002110">
    <property type="entry name" value="Ankyrin_rpt"/>
</dbReference>
<proteinExistence type="predicted"/>
<protein>
    <recommendedName>
        <fullName evidence="3">Ankyrin repeat-containing domain protein</fullName>
    </recommendedName>
</protein>
<dbReference type="RefSeq" id="XP_070903121.1">
    <property type="nucleotide sequence ID" value="XM_071038975.1"/>
</dbReference>
<organism evidence="1 2">
    <name type="scientific">Aspergillus pseudodeflectus</name>
    <dbReference type="NCBI Taxonomy" id="176178"/>
    <lineage>
        <taxon>Eukaryota</taxon>
        <taxon>Fungi</taxon>
        <taxon>Dikarya</taxon>
        <taxon>Ascomycota</taxon>
        <taxon>Pezizomycotina</taxon>
        <taxon>Eurotiomycetes</taxon>
        <taxon>Eurotiomycetidae</taxon>
        <taxon>Eurotiales</taxon>
        <taxon>Aspergillaceae</taxon>
        <taxon>Aspergillus</taxon>
        <taxon>Aspergillus subgen. Nidulantes</taxon>
    </lineage>
</organism>
<dbReference type="Proteomes" id="UP001610444">
    <property type="component" value="Unassembled WGS sequence"/>
</dbReference>
<dbReference type="SUPFAM" id="SSF48403">
    <property type="entry name" value="Ankyrin repeat"/>
    <property type="match status" value="1"/>
</dbReference>
<evidence type="ECO:0000313" key="2">
    <source>
        <dbReference type="Proteomes" id="UP001610444"/>
    </source>
</evidence>
<reference evidence="1 2" key="1">
    <citation type="submission" date="2024-07" db="EMBL/GenBank/DDBJ databases">
        <title>Section-level genome sequencing and comparative genomics of Aspergillus sections Usti and Cavernicolus.</title>
        <authorList>
            <consortium name="Lawrence Berkeley National Laboratory"/>
            <person name="Nybo J.L."/>
            <person name="Vesth T.C."/>
            <person name="Theobald S."/>
            <person name="Frisvad J.C."/>
            <person name="Larsen T.O."/>
            <person name="Kjaerboelling I."/>
            <person name="Rothschild-Mancinelli K."/>
            <person name="Lyhne E.K."/>
            <person name="Kogle M.E."/>
            <person name="Barry K."/>
            <person name="Clum A."/>
            <person name="Na H."/>
            <person name="Ledsgaard L."/>
            <person name="Lin J."/>
            <person name="Lipzen A."/>
            <person name="Kuo A."/>
            <person name="Riley R."/>
            <person name="Mondo S."/>
            <person name="LaButti K."/>
            <person name="Haridas S."/>
            <person name="Pangalinan J."/>
            <person name="Salamov A.A."/>
            <person name="Simmons B.A."/>
            <person name="Magnuson J.K."/>
            <person name="Chen J."/>
            <person name="Drula E."/>
            <person name="Henrissat B."/>
            <person name="Wiebenga A."/>
            <person name="Lubbers R.J."/>
            <person name="Gomes A.C."/>
            <person name="Macurrencykelacurrency M.R."/>
            <person name="Stajich J."/>
            <person name="Grigoriev I.V."/>
            <person name="Mortensen U.H."/>
            <person name="De vries R.P."/>
            <person name="Baker S.E."/>
            <person name="Andersen M.R."/>
        </authorList>
    </citation>
    <scope>NUCLEOTIDE SEQUENCE [LARGE SCALE GENOMIC DNA]</scope>
    <source>
        <strain evidence="1 2">CBS 756.74</strain>
    </source>
</reference>
<accession>A0ABR4KZ72</accession>
<name>A0ABR4KZ72_9EURO</name>
<dbReference type="EMBL" id="JBFXLR010000006">
    <property type="protein sequence ID" value="KAL2857590.1"/>
    <property type="molecule type" value="Genomic_DNA"/>
</dbReference>